<dbReference type="GO" id="GO:0016861">
    <property type="term" value="F:intramolecular oxidoreductase activity, interconverting aldoses and ketoses"/>
    <property type="evidence" value="ECO:0007669"/>
    <property type="project" value="UniProtKB-ARBA"/>
</dbReference>
<evidence type="ECO:0000313" key="5">
    <source>
        <dbReference type="Proteomes" id="UP000325004"/>
    </source>
</evidence>
<evidence type="ECO:0000256" key="2">
    <source>
        <dbReference type="PIRSR" id="PIRSR005384-1"/>
    </source>
</evidence>
<evidence type="ECO:0000256" key="1">
    <source>
        <dbReference type="ARBA" id="ARBA00008754"/>
    </source>
</evidence>
<feature type="transmembrane region" description="Helical" evidence="3">
    <location>
        <begin position="14"/>
        <end position="31"/>
    </location>
</feature>
<reference evidence="4 5" key="1">
    <citation type="submission" date="2019-08" db="EMBL/GenBank/DDBJ databases">
        <title>Highly reduced genomes of protist endosymbionts show evolutionary convergence.</title>
        <authorList>
            <person name="George E."/>
            <person name="Husnik F."/>
            <person name="Tashyreva D."/>
            <person name="Prokopchuk G."/>
            <person name="Horak A."/>
            <person name="Kwong W.K."/>
            <person name="Lukes J."/>
            <person name="Keeling P.J."/>
        </authorList>
    </citation>
    <scope>NUCLEOTIDE SEQUENCE [LARGE SCALE GENOMIC DNA]</scope>
    <source>
        <strain evidence="4">1604LC</strain>
    </source>
</reference>
<dbReference type="NCBIfam" id="TIGR00689">
    <property type="entry name" value="rpiB_lacA_lacB"/>
    <property type="match status" value="1"/>
</dbReference>
<dbReference type="PANTHER" id="PTHR30345">
    <property type="entry name" value="RIBOSE-5-PHOSPHATE ISOMERASE B"/>
    <property type="match status" value="1"/>
</dbReference>
<keyword evidence="4" id="KW-0413">Isomerase</keyword>
<dbReference type="AlphaFoldDB" id="A0A5C0UFJ4"/>
<protein>
    <submittedName>
        <fullName evidence="4">RpiB/LacA/LacB family sugar-phosphate isomerase</fullName>
    </submittedName>
</protein>
<sequence>MHIKLERLGNTKNAIYNLVVSVIITNIIIGSDHRGFELKEYIIKNKNKVIQNDLHPQNKEMIDIGCYDNKEIDFTDIVFDMIDKWAHDSIGILICKTGIGMSICANRFPNIRGAICKNSDDIISARSHNNANVLILGAQNDNDEIIEMINLFIDTEFRNDAKYSRRVDKISQIK</sequence>
<dbReference type="InterPro" id="IPR036569">
    <property type="entry name" value="RpiB_LacA_LacB_sf"/>
</dbReference>
<dbReference type="OrthoDB" id="1778624at2"/>
<evidence type="ECO:0000256" key="3">
    <source>
        <dbReference type="SAM" id="Phobius"/>
    </source>
</evidence>
<dbReference type="Pfam" id="PF02502">
    <property type="entry name" value="LacAB_rpiB"/>
    <property type="match status" value="1"/>
</dbReference>
<dbReference type="GO" id="GO:0005975">
    <property type="term" value="P:carbohydrate metabolic process"/>
    <property type="evidence" value="ECO:0007669"/>
    <property type="project" value="InterPro"/>
</dbReference>
<dbReference type="Gene3D" id="3.40.1400.10">
    <property type="entry name" value="Sugar-phosphate isomerase, RpiB/LacA/LacB"/>
    <property type="match status" value="1"/>
</dbReference>
<dbReference type="EMBL" id="CP043316">
    <property type="protein sequence ID" value="QEK38559.1"/>
    <property type="molecule type" value="Genomic_DNA"/>
</dbReference>
<dbReference type="InterPro" id="IPR003500">
    <property type="entry name" value="RpiB_LacA_LacB"/>
</dbReference>
<keyword evidence="5" id="KW-1185">Reference proteome</keyword>
<comment type="similarity">
    <text evidence="1">Belongs to the LacAB/RpiB family.</text>
</comment>
<proteinExistence type="inferred from homology"/>
<keyword evidence="3" id="KW-0812">Transmembrane</keyword>
<dbReference type="SUPFAM" id="SSF89623">
    <property type="entry name" value="Ribose/Galactose isomerase RpiB/AlsB"/>
    <property type="match status" value="1"/>
</dbReference>
<gene>
    <name evidence="4" type="ORF">FZC34_01380</name>
</gene>
<name>A0A5C0UFJ4_9PROT</name>
<dbReference type="PANTHER" id="PTHR30345:SF0">
    <property type="entry name" value="DNA DAMAGE-REPAIR_TOLERATION PROTEIN DRT102"/>
    <property type="match status" value="1"/>
</dbReference>
<keyword evidence="3" id="KW-1133">Transmembrane helix</keyword>
<dbReference type="Proteomes" id="UP000325004">
    <property type="component" value="Chromosome"/>
</dbReference>
<feature type="active site" description="Proton donor" evidence="2">
    <location>
        <position position="128"/>
    </location>
</feature>
<accession>A0A5C0UFJ4</accession>
<organism evidence="4 5">
    <name type="scientific">Candidatus Cytomitobacter primus</name>
    <dbReference type="NCBI Taxonomy" id="2066024"/>
    <lineage>
        <taxon>Bacteria</taxon>
        <taxon>Pseudomonadati</taxon>
        <taxon>Pseudomonadota</taxon>
        <taxon>Alphaproteobacteria</taxon>
        <taxon>Holosporales</taxon>
        <taxon>Holosporaceae</taxon>
        <taxon>Candidatus Cytomitobacter</taxon>
    </lineage>
</organism>
<feature type="active site" description="Proton acceptor" evidence="2">
    <location>
        <position position="95"/>
    </location>
</feature>
<dbReference type="KEGG" id="cpri:FZC34_01380"/>
<evidence type="ECO:0000313" key="4">
    <source>
        <dbReference type="EMBL" id="QEK38559.1"/>
    </source>
</evidence>
<dbReference type="PIRSF" id="PIRSF005384">
    <property type="entry name" value="RpiB_LacA_B"/>
    <property type="match status" value="1"/>
</dbReference>
<keyword evidence="3" id="KW-0472">Membrane</keyword>